<keyword evidence="2" id="KW-1185">Reference proteome</keyword>
<evidence type="ECO:0000313" key="1">
    <source>
        <dbReference type="EMBL" id="MCO6042316.1"/>
    </source>
</evidence>
<accession>A0A9X2FDJ8</accession>
<gene>
    <name evidence="1" type="ORF">NG895_00210</name>
</gene>
<reference evidence="1" key="1">
    <citation type="submission" date="2022-06" db="EMBL/GenBank/DDBJ databases">
        <title>Aeoliella straminimaris, a novel planctomycete from sediments.</title>
        <authorList>
            <person name="Vitorino I.R."/>
            <person name="Lage O.M."/>
        </authorList>
    </citation>
    <scope>NUCLEOTIDE SEQUENCE</scope>
    <source>
        <strain evidence="1">ICT_H6.2</strain>
    </source>
</reference>
<dbReference type="EMBL" id="JAMXLR010000003">
    <property type="protein sequence ID" value="MCO6042316.1"/>
    <property type="molecule type" value="Genomic_DNA"/>
</dbReference>
<dbReference type="AlphaFoldDB" id="A0A9X2FDJ8"/>
<proteinExistence type="predicted"/>
<comment type="caution">
    <text evidence="1">The sequence shown here is derived from an EMBL/GenBank/DDBJ whole genome shotgun (WGS) entry which is preliminary data.</text>
</comment>
<sequence length="474" mass="52266">MSAAEAKVAPGAIELNSEIAPVVRLIEETPRDRLLEVVAERLRQGLSYRELLAGLLLAGVKNVEPRPSVGHKFHTVLVVNSAHLASISSPPEHRWLPIFWALDYFKSAAARDVAERGDWSMSRVDESALPTPLQSPQAFATAMDNWDEAAADTAIVGMARHAGAMGVYEQLFHYGMRDFRSIGHKAIYVANSWRTLQCIGWQHAEPVLRSLAYALLMHEGGNPSQRDAEADRPYRQNLEIVDSIRRDWRAGRVDGVATRDLVATLRTASSQEASQHVVDLLNSGVGPQSVWDGLLVSAGELLMQQPAIVPLHAVTTTNALHFAYQTSGNDQTRRLVLLQNAAFLAKFREATHGRGQLKDVWIDDLQTATAPAPQNVAEIFSDLSSKPEDAAASMVGYLNETEDPRALMDAARVLIFLKGNNAHDYKFSSAVLEDYYHVSPEFRNLYLASNVFMLRGSQGPDNELVQRTREALGA</sequence>
<dbReference type="Proteomes" id="UP001155241">
    <property type="component" value="Unassembled WGS sequence"/>
</dbReference>
<organism evidence="1 2">
    <name type="scientific">Aeoliella straminimaris</name>
    <dbReference type="NCBI Taxonomy" id="2954799"/>
    <lineage>
        <taxon>Bacteria</taxon>
        <taxon>Pseudomonadati</taxon>
        <taxon>Planctomycetota</taxon>
        <taxon>Planctomycetia</taxon>
        <taxon>Pirellulales</taxon>
        <taxon>Lacipirellulaceae</taxon>
        <taxon>Aeoliella</taxon>
    </lineage>
</organism>
<name>A0A9X2FDJ8_9BACT</name>
<evidence type="ECO:0000313" key="2">
    <source>
        <dbReference type="Proteomes" id="UP001155241"/>
    </source>
</evidence>
<protein>
    <submittedName>
        <fullName evidence="1">Uncharacterized protein</fullName>
    </submittedName>
</protein>